<keyword evidence="3" id="KW-1185">Reference proteome</keyword>
<dbReference type="AlphaFoldDB" id="A0A9W8QSF2"/>
<gene>
    <name evidence="2" type="ORF">NW755_014228</name>
</gene>
<evidence type="ECO:0000256" key="1">
    <source>
        <dbReference type="SAM" id="MobiDB-lite"/>
    </source>
</evidence>
<feature type="compositionally biased region" description="Basic and acidic residues" evidence="1">
    <location>
        <begin position="60"/>
        <end position="82"/>
    </location>
</feature>
<comment type="caution">
    <text evidence="2">The sequence shown here is derived from an EMBL/GenBank/DDBJ whole genome shotgun (WGS) entry which is preliminary data.</text>
</comment>
<evidence type="ECO:0000313" key="2">
    <source>
        <dbReference type="EMBL" id="KAJ4176782.1"/>
    </source>
</evidence>
<accession>A0A9W8QSF2</accession>
<dbReference type="Proteomes" id="UP001152087">
    <property type="component" value="Unassembled WGS sequence"/>
</dbReference>
<reference evidence="2" key="1">
    <citation type="submission" date="2022-09" db="EMBL/GenBank/DDBJ databases">
        <title>Fusarium specimens isolated from Avocado Roots.</title>
        <authorList>
            <person name="Stajich J."/>
            <person name="Roper C."/>
            <person name="Heimlech-Rivalta G."/>
        </authorList>
    </citation>
    <scope>NUCLEOTIDE SEQUENCE</scope>
    <source>
        <strain evidence="2">A02</strain>
    </source>
</reference>
<evidence type="ECO:0000313" key="3">
    <source>
        <dbReference type="Proteomes" id="UP001152087"/>
    </source>
</evidence>
<name>A0A9W8QSF2_9HYPO</name>
<sequence>MAQTADPMVLDPAIPPELQALVDDMTRRDAALRDRETKIRSTEAHLTALSKRVRTERTKLDNDRTELELAGKRQDEKRRAAEELTSVEQRASRERDQIQLKMRQEQER</sequence>
<dbReference type="EMBL" id="JAOQAV010000153">
    <property type="protein sequence ID" value="KAJ4176782.1"/>
    <property type="molecule type" value="Genomic_DNA"/>
</dbReference>
<feature type="compositionally biased region" description="Basic and acidic residues" evidence="1">
    <location>
        <begin position="90"/>
        <end position="108"/>
    </location>
</feature>
<protein>
    <submittedName>
        <fullName evidence="2">Uncharacterized protein</fullName>
    </submittedName>
</protein>
<feature type="region of interest" description="Disordered" evidence="1">
    <location>
        <begin position="60"/>
        <end position="108"/>
    </location>
</feature>
<proteinExistence type="predicted"/>
<organism evidence="2 3">
    <name type="scientific">Fusarium falciforme</name>
    <dbReference type="NCBI Taxonomy" id="195108"/>
    <lineage>
        <taxon>Eukaryota</taxon>
        <taxon>Fungi</taxon>
        <taxon>Dikarya</taxon>
        <taxon>Ascomycota</taxon>
        <taxon>Pezizomycotina</taxon>
        <taxon>Sordariomycetes</taxon>
        <taxon>Hypocreomycetidae</taxon>
        <taxon>Hypocreales</taxon>
        <taxon>Nectriaceae</taxon>
        <taxon>Fusarium</taxon>
        <taxon>Fusarium solani species complex</taxon>
    </lineage>
</organism>